<dbReference type="InterPro" id="IPR036865">
    <property type="entry name" value="CRAL-TRIO_dom_sf"/>
</dbReference>
<dbReference type="InterPro" id="IPR036273">
    <property type="entry name" value="CRAL/TRIO_N_dom_sf"/>
</dbReference>
<dbReference type="SUPFAM" id="SSF52087">
    <property type="entry name" value="CRAL/TRIO domain"/>
    <property type="match status" value="1"/>
</dbReference>
<dbReference type="InterPro" id="IPR011074">
    <property type="entry name" value="CRAL/TRIO_N_dom"/>
</dbReference>
<dbReference type="InterPro" id="IPR001251">
    <property type="entry name" value="CRAL-TRIO_dom"/>
</dbReference>
<dbReference type="PANTHER" id="PTHR10174:SF234">
    <property type="entry name" value="SD01558P"/>
    <property type="match status" value="1"/>
</dbReference>
<dbReference type="RefSeq" id="XP_037874426.1">
    <property type="nucleotide sequence ID" value="XM_038018498.2"/>
</dbReference>
<dbReference type="Gene3D" id="1.10.8.20">
    <property type="entry name" value="N-terminal domain of phosphatidylinositol transfer protein sec14p"/>
    <property type="match status" value="1"/>
</dbReference>
<dbReference type="Pfam" id="PF03765">
    <property type="entry name" value="CRAL_TRIO_N"/>
    <property type="match status" value="1"/>
</dbReference>
<dbReference type="AlphaFoldDB" id="A0A8R2R7B8"/>
<keyword evidence="1" id="KW-0472">Membrane</keyword>
<reference evidence="3" key="2">
    <citation type="submission" date="2022-06" db="UniProtKB">
        <authorList>
            <consortium name="EnsemblMetazoa"/>
        </authorList>
    </citation>
    <scope>IDENTIFICATION</scope>
    <source>
        <strain evidence="3">p50T (Dazao)</strain>
    </source>
</reference>
<dbReference type="SUPFAM" id="SSF46938">
    <property type="entry name" value="CRAL/TRIO N-terminal domain"/>
    <property type="match status" value="1"/>
</dbReference>
<dbReference type="PANTHER" id="PTHR10174">
    <property type="entry name" value="ALPHA-TOCOPHEROL TRANSFER PROTEIN-RELATED"/>
    <property type="match status" value="1"/>
</dbReference>
<name>A0A8R2R7B8_BOMMO</name>
<reference evidence="4" key="1">
    <citation type="journal article" date="2008" name="Insect Biochem. Mol. Biol.">
        <title>The genome of a lepidopteran model insect, the silkworm Bombyx mori.</title>
        <authorList>
            <consortium name="International Silkworm Genome Consortium"/>
        </authorList>
    </citation>
    <scope>NUCLEOTIDE SEQUENCE [LARGE SCALE GENOMIC DNA]</scope>
    <source>
        <strain evidence="4">p50T</strain>
    </source>
</reference>
<keyword evidence="1" id="KW-0812">Transmembrane</keyword>
<protein>
    <recommendedName>
        <fullName evidence="2">CRAL-TRIO domain-containing protein</fullName>
    </recommendedName>
</protein>
<dbReference type="Proteomes" id="UP000005204">
    <property type="component" value="Unassembled WGS sequence"/>
</dbReference>
<dbReference type="SMART" id="SM01100">
    <property type="entry name" value="CRAL_TRIO_N"/>
    <property type="match status" value="1"/>
</dbReference>
<evidence type="ECO:0000313" key="4">
    <source>
        <dbReference type="Proteomes" id="UP000005204"/>
    </source>
</evidence>
<dbReference type="KEGG" id="bmor:101742052"/>
<dbReference type="Gene3D" id="3.40.525.10">
    <property type="entry name" value="CRAL-TRIO lipid binding domain"/>
    <property type="match status" value="1"/>
</dbReference>
<feature type="transmembrane region" description="Helical" evidence="1">
    <location>
        <begin position="12"/>
        <end position="30"/>
    </location>
</feature>
<dbReference type="PROSITE" id="PS50191">
    <property type="entry name" value="CRAL_TRIO"/>
    <property type="match status" value="1"/>
</dbReference>
<dbReference type="GeneID" id="101742052"/>
<dbReference type="SMART" id="SM00516">
    <property type="entry name" value="SEC14"/>
    <property type="match status" value="1"/>
</dbReference>
<organism evidence="3 4">
    <name type="scientific">Bombyx mori</name>
    <name type="common">Silk moth</name>
    <dbReference type="NCBI Taxonomy" id="7091"/>
    <lineage>
        <taxon>Eukaryota</taxon>
        <taxon>Metazoa</taxon>
        <taxon>Ecdysozoa</taxon>
        <taxon>Arthropoda</taxon>
        <taxon>Hexapoda</taxon>
        <taxon>Insecta</taxon>
        <taxon>Pterygota</taxon>
        <taxon>Neoptera</taxon>
        <taxon>Endopterygota</taxon>
        <taxon>Lepidoptera</taxon>
        <taxon>Glossata</taxon>
        <taxon>Ditrysia</taxon>
        <taxon>Bombycoidea</taxon>
        <taxon>Bombycidae</taxon>
        <taxon>Bombycinae</taxon>
        <taxon>Bombyx</taxon>
    </lineage>
</organism>
<evidence type="ECO:0000313" key="3">
    <source>
        <dbReference type="EnsemblMetazoa" id="XP_037874426.1"/>
    </source>
</evidence>
<evidence type="ECO:0000259" key="2">
    <source>
        <dbReference type="PROSITE" id="PS50191"/>
    </source>
</evidence>
<feature type="domain" description="CRAL-TRIO" evidence="2">
    <location>
        <begin position="158"/>
        <end position="297"/>
    </location>
</feature>
<keyword evidence="4" id="KW-1185">Reference proteome</keyword>
<dbReference type="EnsemblMetazoa" id="XM_038018498.1">
    <property type="protein sequence ID" value="XP_037874426.1"/>
    <property type="gene ID" value="LOC101742052"/>
</dbReference>
<dbReference type="Pfam" id="PF00650">
    <property type="entry name" value="CRAL_TRIO"/>
    <property type="match status" value="1"/>
</dbReference>
<dbReference type="GO" id="GO:0016020">
    <property type="term" value="C:membrane"/>
    <property type="evidence" value="ECO:0007669"/>
    <property type="project" value="TreeGrafter"/>
</dbReference>
<proteinExistence type="predicted"/>
<accession>A0A8R2R7B8</accession>
<dbReference type="CDD" id="cd00170">
    <property type="entry name" value="SEC14"/>
    <property type="match status" value="1"/>
</dbReference>
<sequence length="327" mass="38399">MTSCYWPRRRVPICLFCVPVYLYLSSYWSYQDIIMFECFQEIAFEAEVNTEENPELLEMARELCNENPATRATAITELRQMIFSRGECRPLRTDDEYLLRYLRARNFVVPRAHKLLVRYCTFREQQRSLYEGVDLWGLVKVQDAYEGSMFDRPDVGRLSIFRFGMWDPNEFPVEDLVRAGMAMVEIGIRQPKLQVLGGTVIVDLEGITLRHVATLTPTVAYQIVSLMGLANPTRVKGAHLINYSWILNTFFYLFKKFIPRRAWDTIYFHGNDLKSLQQHIPVECLPARYGGSCRSHCSFAVWLNKIKKYRDDKFDREMKELGYVIKE</sequence>
<dbReference type="GO" id="GO:1902936">
    <property type="term" value="F:phosphatidylinositol bisphosphate binding"/>
    <property type="evidence" value="ECO:0007669"/>
    <property type="project" value="TreeGrafter"/>
</dbReference>
<evidence type="ECO:0000256" key="1">
    <source>
        <dbReference type="SAM" id="Phobius"/>
    </source>
</evidence>
<keyword evidence="1" id="KW-1133">Transmembrane helix</keyword>